<reference evidence="1 2" key="1">
    <citation type="journal article" date="2011" name="J. Microbiol.">
        <title>Gramella jeungdoensis sp. nov., isolated from a solar saltern in Korea.</title>
        <authorList>
            <person name="Joung Y."/>
            <person name="Kim H."/>
            <person name="Jang T."/>
            <person name="Ahn T.S."/>
            <person name="Joh K."/>
        </authorList>
    </citation>
    <scope>NUCLEOTIDE SEQUENCE [LARGE SCALE GENOMIC DNA]</scope>
    <source>
        <strain evidence="1 2">KCTC 23123</strain>
    </source>
</reference>
<organism evidence="1 2">
    <name type="scientific">Gramella jeungdoensis</name>
    <dbReference type="NCBI Taxonomy" id="708091"/>
    <lineage>
        <taxon>Bacteria</taxon>
        <taxon>Pseudomonadati</taxon>
        <taxon>Bacteroidota</taxon>
        <taxon>Flavobacteriia</taxon>
        <taxon>Flavobacteriales</taxon>
        <taxon>Flavobacteriaceae</taxon>
        <taxon>Christiangramia</taxon>
    </lineage>
</organism>
<dbReference type="OrthoDB" id="882993at2"/>
<accession>A0A4Y8AXZ4</accession>
<comment type="caution">
    <text evidence="1">The sequence shown here is derived from an EMBL/GenBank/DDBJ whole genome shotgun (WGS) entry which is preliminary data.</text>
</comment>
<protein>
    <recommendedName>
        <fullName evidence="3">Lipocalin-like domain-containing protein</fullName>
    </recommendedName>
</protein>
<sequence>MKKIVSILFIISLIVSCSKDKELETISNFSEYYELVRMTGSFSGSETTGSQMEWQETYVLNTKEGTFSKSRLFNNILTEERGTYTYITIDNQNYIEFTFNNDSDIIGNCTGNLKETLLVLEDGNKLVSTWGACDGPGLEYQKGFEFCGTI</sequence>
<dbReference type="PROSITE" id="PS51257">
    <property type="entry name" value="PROKAR_LIPOPROTEIN"/>
    <property type="match status" value="1"/>
</dbReference>
<dbReference type="RefSeq" id="WP_134246818.1">
    <property type="nucleotide sequence ID" value="NZ_SNQI01000001.1"/>
</dbReference>
<gene>
    <name evidence="1" type="ORF">E2488_02880</name>
</gene>
<dbReference type="AlphaFoldDB" id="A0A4Y8AXZ4"/>
<dbReference type="EMBL" id="SNQI01000001">
    <property type="protein sequence ID" value="TEW76808.1"/>
    <property type="molecule type" value="Genomic_DNA"/>
</dbReference>
<proteinExistence type="predicted"/>
<name>A0A4Y8AXZ4_9FLAO</name>
<dbReference type="Proteomes" id="UP000298517">
    <property type="component" value="Unassembled WGS sequence"/>
</dbReference>
<keyword evidence="2" id="KW-1185">Reference proteome</keyword>
<evidence type="ECO:0000313" key="2">
    <source>
        <dbReference type="Proteomes" id="UP000298517"/>
    </source>
</evidence>
<evidence type="ECO:0000313" key="1">
    <source>
        <dbReference type="EMBL" id="TEW76808.1"/>
    </source>
</evidence>
<evidence type="ECO:0008006" key="3">
    <source>
        <dbReference type="Google" id="ProtNLM"/>
    </source>
</evidence>